<dbReference type="Proteomes" id="UP000448038">
    <property type="component" value="Unassembled WGS sequence"/>
</dbReference>
<proteinExistence type="predicted"/>
<organism evidence="1 2">
    <name type="scientific">Aliivibrio fischeri</name>
    <name type="common">Vibrio fischeri</name>
    <dbReference type="NCBI Taxonomy" id="668"/>
    <lineage>
        <taxon>Bacteria</taxon>
        <taxon>Pseudomonadati</taxon>
        <taxon>Pseudomonadota</taxon>
        <taxon>Gammaproteobacteria</taxon>
        <taxon>Vibrionales</taxon>
        <taxon>Vibrionaceae</taxon>
        <taxon>Aliivibrio</taxon>
    </lineage>
</organism>
<protein>
    <submittedName>
        <fullName evidence="1">Uncharacterized protein</fullName>
    </submittedName>
</protein>
<dbReference type="RefSeq" id="WP_155656827.1">
    <property type="nucleotide sequence ID" value="NZ_WOBN01000071.1"/>
</dbReference>
<dbReference type="AlphaFoldDB" id="A0A844P8U5"/>
<dbReference type="EMBL" id="WOBN01000071">
    <property type="protein sequence ID" value="MUK51547.1"/>
    <property type="molecule type" value="Genomic_DNA"/>
</dbReference>
<evidence type="ECO:0000313" key="2">
    <source>
        <dbReference type="Proteomes" id="UP000448038"/>
    </source>
</evidence>
<evidence type="ECO:0000313" key="1">
    <source>
        <dbReference type="EMBL" id="MUK51547.1"/>
    </source>
</evidence>
<gene>
    <name evidence="1" type="ORF">GNP88_20920</name>
</gene>
<sequence>MDDLNYTIQLKCLFCDSVLEGDSKKELSSGDMVKCQNCNELNDYDALIDVAHDEGLALVKNELDDQLKKIFGKRFKK</sequence>
<accession>A0A844P8U5</accession>
<name>A0A844P8U5_ALIFS</name>
<comment type="caution">
    <text evidence="1">The sequence shown here is derived from an EMBL/GenBank/DDBJ whole genome shotgun (WGS) entry which is preliminary data.</text>
</comment>
<reference evidence="1 2" key="1">
    <citation type="submission" date="2019-11" db="EMBL/GenBank/DDBJ databases">
        <title>Using colonization assays and comparative genomics to discover symbiosis behaviors and factors in Vibrio fischeri.</title>
        <authorList>
            <person name="Bongrand C."/>
            <person name="Moriano-Gutierrez S."/>
            <person name="Arevalo P."/>
            <person name="Mcfall-Ngai M."/>
            <person name="Visick K."/>
            <person name="Polz M.F."/>
            <person name="Ruby E.G."/>
        </authorList>
    </citation>
    <scope>NUCLEOTIDE SEQUENCE [LARGE SCALE GENOMIC DNA]</scope>
    <source>
        <strain evidence="2">emors.4.1</strain>
    </source>
</reference>